<reference evidence="5 6" key="1">
    <citation type="journal article" date="2021" name="Sci. Rep.">
        <title>Genome analysis of a halophilic bacterium Halomonas malpeensis YU-PRIM-29(T) reveals its exopolysaccharide and pigment producing capabilities.</title>
        <authorList>
            <person name="Athmika"/>
            <person name="Ghate S.D."/>
            <person name="Arun A.B."/>
            <person name="Rao S.S."/>
            <person name="Kumar S.T.A."/>
            <person name="Kandiyil M.K."/>
            <person name="Saptami K."/>
            <person name="Rekha P.D."/>
        </authorList>
    </citation>
    <scope>NUCLEOTIDE SEQUENCE [LARGE SCALE GENOMIC DNA]</scope>
    <source>
        <strain evidence="6">prim 29</strain>
    </source>
</reference>
<keyword evidence="6" id="KW-1185">Reference proteome</keyword>
<feature type="domain" description="HTH gntR-type" evidence="4">
    <location>
        <begin position="10"/>
        <end position="78"/>
    </location>
</feature>
<evidence type="ECO:0000256" key="3">
    <source>
        <dbReference type="ARBA" id="ARBA00023163"/>
    </source>
</evidence>
<dbReference type="PANTHER" id="PTHR43537">
    <property type="entry name" value="TRANSCRIPTIONAL REGULATOR, GNTR FAMILY"/>
    <property type="match status" value="1"/>
</dbReference>
<organism evidence="5 6">
    <name type="scientific">Vreelandella malpeensis</name>
    <dbReference type="NCBI Taxonomy" id="1172368"/>
    <lineage>
        <taxon>Bacteria</taxon>
        <taxon>Pseudomonadati</taxon>
        <taxon>Pseudomonadota</taxon>
        <taxon>Gammaproteobacteria</taxon>
        <taxon>Oceanospirillales</taxon>
        <taxon>Halomonadaceae</taxon>
        <taxon>Vreelandella</taxon>
    </lineage>
</organism>
<sequence>MSLDALPAHTGNADELARLLARALLSGRWRPGETFPKELDLARHFAVSRNQVRNALARLTAAGLLERTAGRGTVVRALSEWHLLDPTISEWMTGLTRLDPALIRAIYAFRLSAEPAVAALAARTARPEDLECLRQAYDGMAESAEQDRQRHAEFDVRFHDAIYQASDNLVWRQVGHLLRPCIMALVQDSQSRLDTLADSLTRHRRLMDAIIQGDEQAASHAAREVLLRTARDLEIAFE</sequence>
<dbReference type="SUPFAM" id="SSF48008">
    <property type="entry name" value="GntR ligand-binding domain-like"/>
    <property type="match status" value="1"/>
</dbReference>
<proteinExistence type="predicted"/>
<dbReference type="Pfam" id="PF00392">
    <property type="entry name" value="GntR"/>
    <property type="match status" value="1"/>
</dbReference>
<evidence type="ECO:0000313" key="6">
    <source>
        <dbReference type="Proteomes" id="UP001319882"/>
    </source>
</evidence>
<dbReference type="EMBL" id="WHVL01000006">
    <property type="protein sequence ID" value="MCB8890206.1"/>
    <property type="molecule type" value="Genomic_DNA"/>
</dbReference>
<dbReference type="SMART" id="SM00345">
    <property type="entry name" value="HTH_GNTR"/>
    <property type="match status" value="1"/>
</dbReference>
<dbReference type="Pfam" id="PF07729">
    <property type="entry name" value="FCD"/>
    <property type="match status" value="1"/>
</dbReference>
<evidence type="ECO:0000259" key="4">
    <source>
        <dbReference type="PROSITE" id="PS50949"/>
    </source>
</evidence>
<keyword evidence="3" id="KW-0804">Transcription</keyword>
<dbReference type="PROSITE" id="PS50949">
    <property type="entry name" value="HTH_GNTR"/>
    <property type="match status" value="1"/>
</dbReference>
<accession>A0ABS8DVA7</accession>
<dbReference type="InterPro" id="IPR036390">
    <property type="entry name" value="WH_DNA-bd_sf"/>
</dbReference>
<keyword evidence="1" id="KW-0805">Transcription regulation</keyword>
<protein>
    <submittedName>
        <fullName evidence="5">FadR family transcriptional regulator</fullName>
    </submittedName>
</protein>
<dbReference type="Proteomes" id="UP001319882">
    <property type="component" value="Unassembled WGS sequence"/>
</dbReference>
<gene>
    <name evidence="5" type="ORF">GEV37_13895</name>
</gene>
<evidence type="ECO:0000256" key="2">
    <source>
        <dbReference type="ARBA" id="ARBA00023125"/>
    </source>
</evidence>
<dbReference type="Gene3D" id="1.10.10.10">
    <property type="entry name" value="Winged helix-like DNA-binding domain superfamily/Winged helix DNA-binding domain"/>
    <property type="match status" value="1"/>
</dbReference>
<dbReference type="PRINTS" id="PR00035">
    <property type="entry name" value="HTHGNTR"/>
</dbReference>
<evidence type="ECO:0000313" key="5">
    <source>
        <dbReference type="EMBL" id="MCB8890206.1"/>
    </source>
</evidence>
<dbReference type="InterPro" id="IPR036388">
    <property type="entry name" value="WH-like_DNA-bd_sf"/>
</dbReference>
<dbReference type="SUPFAM" id="SSF46785">
    <property type="entry name" value="Winged helix' DNA-binding domain"/>
    <property type="match status" value="1"/>
</dbReference>
<name>A0ABS8DVA7_9GAMM</name>
<dbReference type="PANTHER" id="PTHR43537:SF44">
    <property type="entry name" value="GNTR FAMILY REGULATORY PROTEIN"/>
    <property type="match status" value="1"/>
</dbReference>
<dbReference type="Gene3D" id="1.20.120.530">
    <property type="entry name" value="GntR ligand-binding domain-like"/>
    <property type="match status" value="1"/>
</dbReference>
<dbReference type="InterPro" id="IPR008920">
    <property type="entry name" value="TF_FadR/GntR_C"/>
</dbReference>
<comment type="caution">
    <text evidence="5">The sequence shown here is derived from an EMBL/GenBank/DDBJ whole genome shotgun (WGS) entry which is preliminary data.</text>
</comment>
<dbReference type="InterPro" id="IPR011711">
    <property type="entry name" value="GntR_C"/>
</dbReference>
<evidence type="ECO:0000256" key="1">
    <source>
        <dbReference type="ARBA" id="ARBA00023015"/>
    </source>
</evidence>
<dbReference type="InterPro" id="IPR000524">
    <property type="entry name" value="Tscrpt_reg_HTH_GntR"/>
</dbReference>
<dbReference type="RefSeq" id="WP_227390876.1">
    <property type="nucleotide sequence ID" value="NZ_JBHSCJ010000008.1"/>
</dbReference>
<dbReference type="CDD" id="cd07377">
    <property type="entry name" value="WHTH_GntR"/>
    <property type="match status" value="1"/>
</dbReference>
<keyword evidence="2" id="KW-0238">DNA-binding</keyword>
<dbReference type="SMART" id="SM00895">
    <property type="entry name" value="FCD"/>
    <property type="match status" value="1"/>
</dbReference>